<gene>
    <name evidence="3" type="ORF">GGQ68_002799</name>
</gene>
<dbReference type="PANTHER" id="PTHR34039:SF1">
    <property type="entry name" value="UPF0102 PROTEIN YRAN"/>
    <property type="match status" value="1"/>
</dbReference>
<evidence type="ECO:0000256" key="1">
    <source>
        <dbReference type="ARBA" id="ARBA00006738"/>
    </source>
</evidence>
<dbReference type="Pfam" id="PF02021">
    <property type="entry name" value="UPF0102"/>
    <property type="match status" value="1"/>
</dbReference>
<dbReference type="EMBL" id="JACIEJ010000006">
    <property type="protein sequence ID" value="MBB3986460.1"/>
    <property type="molecule type" value="Genomic_DNA"/>
</dbReference>
<keyword evidence="4" id="KW-1185">Reference proteome</keyword>
<dbReference type="PANTHER" id="PTHR34039">
    <property type="entry name" value="UPF0102 PROTEIN YRAN"/>
    <property type="match status" value="1"/>
</dbReference>
<dbReference type="Proteomes" id="UP000541426">
    <property type="component" value="Unassembled WGS sequence"/>
</dbReference>
<dbReference type="AlphaFoldDB" id="A0A7W6DTL0"/>
<dbReference type="SUPFAM" id="SSF52980">
    <property type="entry name" value="Restriction endonuclease-like"/>
    <property type="match status" value="1"/>
</dbReference>
<keyword evidence="3" id="KW-0255">Endonuclease</keyword>
<proteinExistence type="inferred from homology"/>
<protein>
    <recommendedName>
        <fullName evidence="2">UPF0102 protein GGQ68_002799</fullName>
    </recommendedName>
</protein>
<dbReference type="Gene3D" id="3.40.1350.10">
    <property type="match status" value="1"/>
</dbReference>
<dbReference type="HAMAP" id="MF_00048">
    <property type="entry name" value="UPF0102"/>
    <property type="match status" value="1"/>
</dbReference>
<name>A0A7W6DTL0_9RHOB</name>
<keyword evidence="3" id="KW-0540">Nuclease</keyword>
<keyword evidence="3" id="KW-0378">Hydrolase</keyword>
<organism evidence="3 4">
    <name type="scientific">Sagittula marina</name>
    <dbReference type="NCBI Taxonomy" id="943940"/>
    <lineage>
        <taxon>Bacteria</taxon>
        <taxon>Pseudomonadati</taxon>
        <taxon>Pseudomonadota</taxon>
        <taxon>Alphaproteobacteria</taxon>
        <taxon>Rhodobacterales</taxon>
        <taxon>Roseobacteraceae</taxon>
        <taxon>Sagittula</taxon>
    </lineage>
</organism>
<dbReference type="GO" id="GO:0004519">
    <property type="term" value="F:endonuclease activity"/>
    <property type="evidence" value="ECO:0007669"/>
    <property type="project" value="UniProtKB-KW"/>
</dbReference>
<dbReference type="RefSeq" id="WP_344716197.1">
    <property type="nucleotide sequence ID" value="NZ_BAABBZ010000002.1"/>
</dbReference>
<accession>A0A7W6DTL0</accession>
<dbReference type="InterPro" id="IPR003509">
    <property type="entry name" value="UPF0102_YraN-like"/>
</dbReference>
<comment type="caution">
    <text evidence="3">The sequence shown here is derived from an EMBL/GenBank/DDBJ whole genome shotgun (WGS) entry which is preliminary data.</text>
</comment>
<evidence type="ECO:0000313" key="3">
    <source>
        <dbReference type="EMBL" id="MBB3986460.1"/>
    </source>
</evidence>
<evidence type="ECO:0000256" key="2">
    <source>
        <dbReference type="HAMAP-Rule" id="MF_00048"/>
    </source>
</evidence>
<reference evidence="3 4" key="1">
    <citation type="submission" date="2020-08" db="EMBL/GenBank/DDBJ databases">
        <title>Genomic Encyclopedia of Type Strains, Phase IV (KMG-IV): sequencing the most valuable type-strain genomes for metagenomic binning, comparative biology and taxonomic classification.</title>
        <authorList>
            <person name="Goeker M."/>
        </authorList>
    </citation>
    <scope>NUCLEOTIDE SEQUENCE [LARGE SCALE GENOMIC DNA]</scope>
    <source>
        <strain evidence="3 4">DSM 102235</strain>
    </source>
</reference>
<sequence length="131" mass="14628">MERPRTKPLTQRQSKGLIGHAAGAAAELCVAQDYERRGFPIARHRWRGQGGEIDLIARDGEGLVFVEVKKSRSFDQALDRLSKKQIGRLQTAAEEYIGTQPRGALTDVRFDVALVNSYGELRIIENAFVDC</sequence>
<comment type="similarity">
    <text evidence="1 2">Belongs to the UPF0102 family.</text>
</comment>
<dbReference type="InterPro" id="IPR011335">
    <property type="entry name" value="Restrct_endonuc-II-like"/>
</dbReference>
<dbReference type="GO" id="GO:0003676">
    <property type="term" value="F:nucleic acid binding"/>
    <property type="evidence" value="ECO:0007669"/>
    <property type="project" value="InterPro"/>
</dbReference>
<dbReference type="InterPro" id="IPR011856">
    <property type="entry name" value="tRNA_endonuc-like_dom_sf"/>
</dbReference>
<evidence type="ECO:0000313" key="4">
    <source>
        <dbReference type="Proteomes" id="UP000541426"/>
    </source>
</evidence>